<evidence type="ECO:0000313" key="2">
    <source>
        <dbReference type="Proteomes" id="UP000186922"/>
    </source>
</evidence>
<reference evidence="1 2" key="1">
    <citation type="journal article" date="2016" name="Nat. Commun.">
        <title>Extremotolerant tardigrade genome and improved radiotolerance of human cultured cells by tardigrade-unique protein.</title>
        <authorList>
            <person name="Hashimoto T."/>
            <person name="Horikawa D.D."/>
            <person name="Saito Y."/>
            <person name="Kuwahara H."/>
            <person name="Kozuka-Hata H."/>
            <person name="Shin-I T."/>
            <person name="Minakuchi Y."/>
            <person name="Ohishi K."/>
            <person name="Motoyama A."/>
            <person name="Aizu T."/>
            <person name="Enomoto A."/>
            <person name="Kondo K."/>
            <person name="Tanaka S."/>
            <person name="Hara Y."/>
            <person name="Koshikawa S."/>
            <person name="Sagara H."/>
            <person name="Miura T."/>
            <person name="Yokobori S."/>
            <person name="Miyagawa K."/>
            <person name="Suzuki Y."/>
            <person name="Kubo T."/>
            <person name="Oyama M."/>
            <person name="Kohara Y."/>
            <person name="Fujiyama A."/>
            <person name="Arakawa K."/>
            <person name="Katayama T."/>
            <person name="Toyoda A."/>
            <person name="Kunieda T."/>
        </authorList>
    </citation>
    <scope>NUCLEOTIDE SEQUENCE [LARGE SCALE GENOMIC DNA]</scope>
    <source>
        <strain evidence="1 2">YOKOZUNA-1</strain>
    </source>
</reference>
<dbReference type="Proteomes" id="UP000186922">
    <property type="component" value="Unassembled WGS sequence"/>
</dbReference>
<keyword evidence="2" id="KW-1185">Reference proteome</keyword>
<gene>
    <name evidence="1" type="primary">RvY_10466-1</name>
    <name evidence="1" type="synonym">RvY_10466.1</name>
    <name evidence="1" type="ORF">RvY_10466</name>
</gene>
<comment type="caution">
    <text evidence="1">The sequence shown here is derived from an EMBL/GenBank/DDBJ whole genome shotgun (WGS) entry which is preliminary data.</text>
</comment>
<name>A0A1D1VCU9_RAMVA</name>
<evidence type="ECO:0000313" key="1">
    <source>
        <dbReference type="EMBL" id="GAU99466.1"/>
    </source>
</evidence>
<accession>A0A1D1VCU9</accession>
<proteinExistence type="predicted"/>
<organism evidence="1 2">
    <name type="scientific">Ramazzottius varieornatus</name>
    <name type="common">Water bear</name>
    <name type="synonym">Tardigrade</name>
    <dbReference type="NCBI Taxonomy" id="947166"/>
    <lineage>
        <taxon>Eukaryota</taxon>
        <taxon>Metazoa</taxon>
        <taxon>Ecdysozoa</taxon>
        <taxon>Tardigrada</taxon>
        <taxon>Eutardigrada</taxon>
        <taxon>Parachela</taxon>
        <taxon>Hypsibioidea</taxon>
        <taxon>Ramazzottiidae</taxon>
        <taxon>Ramazzottius</taxon>
    </lineage>
</organism>
<protein>
    <submittedName>
        <fullName evidence="1">Uncharacterized protein</fullName>
    </submittedName>
</protein>
<dbReference type="AlphaFoldDB" id="A0A1D1VCU9"/>
<dbReference type="EMBL" id="BDGG01000005">
    <property type="protein sequence ID" value="GAU99466.1"/>
    <property type="molecule type" value="Genomic_DNA"/>
</dbReference>
<sequence length="44" mass="5482">MEPRQKTSEWKRCLTHLYVSFPCQKSVIQKSRRNRTRTRTWMLN</sequence>